<dbReference type="OrthoDB" id="5537857at2759"/>
<proteinExistence type="predicted"/>
<dbReference type="InterPro" id="IPR008978">
    <property type="entry name" value="HSP20-like_chaperone"/>
</dbReference>
<accession>A0A9W7YFT8</accession>
<keyword evidence="2" id="KW-1185">Reference proteome</keyword>
<evidence type="ECO:0000313" key="1">
    <source>
        <dbReference type="EMBL" id="KAJ1732725.1"/>
    </source>
</evidence>
<evidence type="ECO:0008006" key="3">
    <source>
        <dbReference type="Google" id="ProtNLM"/>
    </source>
</evidence>
<protein>
    <recommendedName>
        <fullName evidence="3">SHSP domain-containing protein</fullName>
    </recommendedName>
</protein>
<dbReference type="AlphaFoldDB" id="A0A9W7YFT8"/>
<gene>
    <name evidence="1" type="ORF">LPJ61_001914</name>
</gene>
<organism evidence="1 2">
    <name type="scientific">Coemansia biformis</name>
    <dbReference type="NCBI Taxonomy" id="1286918"/>
    <lineage>
        <taxon>Eukaryota</taxon>
        <taxon>Fungi</taxon>
        <taxon>Fungi incertae sedis</taxon>
        <taxon>Zoopagomycota</taxon>
        <taxon>Kickxellomycotina</taxon>
        <taxon>Kickxellomycetes</taxon>
        <taxon>Kickxellales</taxon>
        <taxon>Kickxellaceae</taxon>
        <taxon>Coemansia</taxon>
    </lineage>
</organism>
<dbReference type="EMBL" id="JANBOI010000200">
    <property type="protein sequence ID" value="KAJ1732725.1"/>
    <property type="molecule type" value="Genomic_DNA"/>
</dbReference>
<dbReference type="SUPFAM" id="SSF49764">
    <property type="entry name" value="HSP20-like chaperones"/>
    <property type="match status" value="1"/>
</dbReference>
<dbReference type="Gene3D" id="2.60.40.790">
    <property type="match status" value="1"/>
</dbReference>
<dbReference type="Proteomes" id="UP001143981">
    <property type="component" value="Unassembled WGS sequence"/>
</dbReference>
<comment type="caution">
    <text evidence="1">The sequence shown here is derived from an EMBL/GenBank/DDBJ whole genome shotgun (WGS) entry which is preliminary data.</text>
</comment>
<evidence type="ECO:0000313" key="2">
    <source>
        <dbReference type="Proteomes" id="UP001143981"/>
    </source>
</evidence>
<dbReference type="CDD" id="cd00298">
    <property type="entry name" value="ACD_sHsps_p23-like"/>
    <property type="match status" value="1"/>
</dbReference>
<name>A0A9W7YFT8_9FUNG</name>
<sequence length="180" mass="21034">MTTHRKKRSAVSLRNEGVVVVKMAPHTETRHIYNGMVADEHALADIHECNWNPFAQLEAGDFFHTYISETNGAYTIVARLPEYISRYIRVQRNERILAVVGKAVARRQWSDTSKQRTNVHELWKVYHRLFKIPIQCDMGRVRVLYGETSLTVVVPRRDSWVYRLAHRAEVHLWNGRRLAA</sequence>
<reference evidence="1" key="1">
    <citation type="submission" date="2022-07" db="EMBL/GenBank/DDBJ databases">
        <title>Phylogenomic reconstructions and comparative analyses of Kickxellomycotina fungi.</title>
        <authorList>
            <person name="Reynolds N.K."/>
            <person name="Stajich J.E."/>
            <person name="Barry K."/>
            <person name="Grigoriev I.V."/>
            <person name="Crous P."/>
            <person name="Smith M.E."/>
        </authorList>
    </citation>
    <scope>NUCLEOTIDE SEQUENCE</scope>
    <source>
        <strain evidence="1">BCRC 34381</strain>
    </source>
</reference>